<evidence type="ECO:0000256" key="3">
    <source>
        <dbReference type="ARBA" id="ARBA00022989"/>
    </source>
</evidence>
<feature type="transmembrane region" description="Helical" evidence="5">
    <location>
        <begin position="189"/>
        <end position="210"/>
    </location>
</feature>
<keyword evidence="4 5" id="KW-0472">Membrane</keyword>
<feature type="transmembrane region" description="Helical" evidence="5">
    <location>
        <begin position="130"/>
        <end position="147"/>
    </location>
</feature>
<feature type="transmembrane region" description="Helical" evidence="5">
    <location>
        <begin position="369"/>
        <end position="394"/>
    </location>
</feature>
<feature type="transmembrane region" description="Helical" evidence="5">
    <location>
        <begin position="283"/>
        <end position="304"/>
    </location>
</feature>
<protein>
    <submittedName>
        <fullName evidence="7">MFS transporter</fullName>
    </submittedName>
</protein>
<feature type="transmembrane region" description="Helical" evidence="5">
    <location>
        <begin position="69"/>
        <end position="92"/>
    </location>
</feature>
<dbReference type="RefSeq" id="WP_170246068.1">
    <property type="nucleotide sequence ID" value="NZ_BJZV01000027.1"/>
</dbReference>
<dbReference type="PROSITE" id="PS50850">
    <property type="entry name" value="MFS"/>
    <property type="match status" value="1"/>
</dbReference>
<feature type="transmembrane region" description="Helical" evidence="5">
    <location>
        <begin position="104"/>
        <end position="124"/>
    </location>
</feature>
<name>A0A512JQ00_9HYPH</name>
<reference evidence="7 8" key="1">
    <citation type="submission" date="2019-07" db="EMBL/GenBank/DDBJ databases">
        <title>Whole genome shotgun sequence of Methylobacterium gnaphalii NBRC 107716.</title>
        <authorList>
            <person name="Hosoyama A."/>
            <person name="Uohara A."/>
            <person name="Ohji S."/>
            <person name="Ichikawa N."/>
        </authorList>
    </citation>
    <scope>NUCLEOTIDE SEQUENCE [LARGE SCALE GENOMIC DNA]</scope>
    <source>
        <strain evidence="7 8">NBRC 107716</strain>
    </source>
</reference>
<accession>A0A512JQ00</accession>
<feature type="transmembrane region" description="Helical" evidence="5">
    <location>
        <begin position="159"/>
        <end position="183"/>
    </location>
</feature>
<dbReference type="AlphaFoldDB" id="A0A512JQ00"/>
<keyword evidence="2 5" id="KW-0812">Transmembrane</keyword>
<feature type="transmembrane region" description="Helical" evidence="5">
    <location>
        <begin position="400"/>
        <end position="422"/>
    </location>
</feature>
<organism evidence="7 8">
    <name type="scientific">Methylobacterium gnaphalii</name>
    <dbReference type="NCBI Taxonomy" id="1010610"/>
    <lineage>
        <taxon>Bacteria</taxon>
        <taxon>Pseudomonadati</taxon>
        <taxon>Pseudomonadota</taxon>
        <taxon>Alphaproteobacteria</taxon>
        <taxon>Hyphomicrobiales</taxon>
        <taxon>Methylobacteriaceae</taxon>
        <taxon>Methylobacterium</taxon>
    </lineage>
</organism>
<evidence type="ECO:0000256" key="1">
    <source>
        <dbReference type="ARBA" id="ARBA00004141"/>
    </source>
</evidence>
<dbReference type="EMBL" id="BJZV01000027">
    <property type="protein sequence ID" value="GEP12034.1"/>
    <property type="molecule type" value="Genomic_DNA"/>
</dbReference>
<dbReference type="Gene3D" id="1.20.1250.20">
    <property type="entry name" value="MFS general substrate transporter like domains"/>
    <property type="match status" value="2"/>
</dbReference>
<dbReference type="Pfam" id="PF07690">
    <property type="entry name" value="MFS_1"/>
    <property type="match status" value="1"/>
</dbReference>
<dbReference type="InterPro" id="IPR050382">
    <property type="entry name" value="MFS_Na/Anion_cotransporter"/>
</dbReference>
<feature type="transmembrane region" description="Helical" evidence="5">
    <location>
        <begin position="29"/>
        <end position="49"/>
    </location>
</feature>
<dbReference type="InterPro" id="IPR020846">
    <property type="entry name" value="MFS_dom"/>
</dbReference>
<feature type="transmembrane region" description="Helical" evidence="5">
    <location>
        <begin position="311"/>
        <end position="331"/>
    </location>
</feature>
<comment type="caution">
    <text evidence="7">The sequence shown here is derived from an EMBL/GenBank/DDBJ whole genome shotgun (WGS) entry which is preliminary data.</text>
</comment>
<feature type="transmembrane region" description="Helical" evidence="5">
    <location>
        <begin position="245"/>
        <end position="263"/>
    </location>
</feature>
<evidence type="ECO:0000313" key="8">
    <source>
        <dbReference type="Proteomes" id="UP000321750"/>
    </source>
</evidence>
<proteinExistence type="predicted"/>
<dbReference type="PANTHER" id="PTHR11662:SF399">
    <property type="entry name" value="FI19708P1-RELATED"/>
    <property type="match status" value="1"/>
</dbReference>
<keyword evidence="3 5" id="KW-1133">Transmembrane helix</keyword>
<dbReference type="InterPro" id="IPR011701">
    <property type="entry name" value="MFS"/>
</dbReference>
<evidence type="ECO:0000259" key="6">
    <source>
        <dbReference type="PROSITE" id="PS50850"/>
    </source>
</evidence>
<dbReference type="GO" id="GO:0022857">
    <property type="term" value="F:transmembrane transporter activity"/>
    <property type="evidence" value="ECO:0007669"/>
    <property type="project" value="InterPro"/>
</dbReference>
<feature type="domain" description="Major facilitator superfamily (MFS) profile" evidence="6">
    <location>
        <begin position="31"/>
        <end position="425"/>
    </location>
</feature>
<gene>
    <name evidence="7" type="ORF">MGN01_38790</name>
</gene>
<evidence type="ECO:0000313" key="7">
    <source>
        <dbReference type="EMBL" id="GEP12034.1"/>
    </source>
</evidence>
<dbReference type="PANTHER" id="PTHR11662">
    <property type="entry name" value="SOLUTE CARRIER FAMILY 17"/>
    <property type="match status" value="1"/>
</dbReference>
<dbReference type="InterPro" id="IPR036259">
    <property type="entry name" value="MFS_trans_sf"/>
</dbReference>
<evidence type="ECO:0000256" key="4">
    <source>
        <dbReference type="ARBA" id="ARBA00023136"/>
    </source>
</evidence>
<dbReference type="SUPFAM" id="SSF103473">
    <property type="entry name" value="MFS general substrate transporter"/>
    <property type="match status" value="1"/>
</dbReference>
<evidence type="ECO:0000256" key="2">
    <source>
        <dbReference type="ARBA" id="ARBA00022692"/>
    </source>
</evidence>
<dbReference type="GO" id="GO:0016020">
    <property type="term" value="C:membrane"/>
    <property type="evidence" value="ECO:0007669"/>
    <property type="project" value="UniProtKB-SubCell"/>
</dbReference>
<dbReference type="CDD" id="cd17319">
    <property type="entry name" value="MFS_ExuT_GudP_like"/>
    <property type="match status" value="1"/>
</dbReference>
<dbReference type="Proteomes" id="UP000321750">
    <property type="component" value="Unassembled WGS sequence"/>
</dbReference>
<evidence type="ECO:0000256" key="5">
    <source>
        <dbReference type="SAM" id="Phobius"/>
    </source>
</evidence>
<sequence length="425" mass="45460">MPEAYASATTPTDVRSTAAPAAVDSRYRWVIVALLLFAVTTAYFDRINIAVLFTNADFKNTIGIGNNPALLGLLMTAFVFAYGLSAVFLSVVSDMMGPRRTLSVIALVLAVVMAAMGGAVSYAAMLAGRIVLGIAEGPMFGTANVAVKQWFPPEQRGFATALWSVGAPIGSMIGFPLVIWLVATYEWRASFYILGALNGLLVLPIVWFFLKDRNTAARGPLKKVETGSDAVTYTEAFKILVRNRYFWLLSLYDCGAMIFLWGFNSWLPAYLQEARHFDVKHSSLFSALPFALMVGGFLLGGWLGDRFRKKALICVLGLMAAGLFILGAGLVESAVHAALLLAFAAGAWGMTVPTLFATGTEIIPPKVTAMGFGIYAGIANIVGATAPFVMGLLIGKDGNYFAGLMVMVVCCIGCSVALVPLVRKH</sequence>
<comment type="subcellular location">
    <subcellularLocation>
        <location evidence="1">Membrane</location>
        <topology evidence="1">Multi-pass membrane protein</topology>
    </subcellularLocation>
</comment>
<keyword evidence="8" id="KW-1185">Reference proteome</keyword>
<feature type="transmembrane region" description="Helical" evidence="5">
    <location>
        <begin position="337"/>
        <end position="357"/>
    </location>
</feature>